<dbReference type="RefSeq" id="WP_157781254.1">
    <property type="nucleotide sequence ID" value="NZ_CP065315.1"/>
</dbReference>
<evidence type="ECO:0000313" key="2">
    <source>
        <dbReference type="EMBL" id="QQR05094.1"/>
    </source>
</evidence>
<protein>
    <submittedName>
        <fullName evidence="2">Transposase</fullName>
    </submittedName>
</protein>
<dbReference type="InterPro" id="IPR052909">
    <property type="entry name" value="Transposase_6_like"/>
</dbReference>
<reference evidence="2 3" key="1">
    <citation type="submission" date="2020-11" db="EMBL/GenBank/DDBJ databases">
        <title>Closed and high quality bacterial genomes of the OMM12 community.</title>
        <authorList>
            <person name="Marbouty M."/>
            <person name="Lamy-Besnier Q."/>
            <person name="Debarbieux L."/>
            <person name="Koszul R."/>
        </authorList>
    </citation>
    <scope>NUCLEOTIDE SEQUENCE [LARGE SCALE GENOMIC DNA]</scope>
    <source>
        <strain evidence="2 3">YL31</strain>
    </source>
</reference>
<evidence type="ECO:0000259" key="1">
    <source>
        <dbReference type="Pfam" id="PF13340"/>
    </source>
</evidence>
<dbReference type="AlphaFoldDB" id="A0AAX1KGR5"/>
<dbReference type="Proteomes" id="UP000595792">
    <property type="component" value="Chromosome"/>
</dbReference>
<dbReference type="InterPro" id="IPR025161">
    <property type="entry name" value="IS402-like_dom"/>
</dbReference>
<sequence length="97" mass="11294">MRAYDLTKEQWKRVKSLLPPPRADGRGRPRKNDRTMLNGMLWVVRNGAHWRMLPRKYGPWQSVYARFAKWRRDGTLVAVLLALSGEKTIKEAGTSRS</sequence>
<gene>
    <name evidence="2" type="ORF">I5Q84_14085</name>
</gene>
<organism evidence="2 3">
    <name type="scientific">Flavonifractor plautii</name>
    <name type="common">Fusobacterium plautii</name>
    <dbReference type="NCBI Taxonomy" id="292800"/>
    <lineage>
        <taxon>Bacteria</taxon>
        <taxon>Bacillati</taxon>
        <taxon>Bacillota</taxon>
        <taxon>Clostridia</taxon>
        <taxon>Eubacteriales</taxon>
        <taxon>Oscillospiraceae</taxon>
        <taxon>Flavonifractor</taxon>
    </lineage>
</organism>
<dbReference type="PANTHER" id="PTHR46637:SF1">
    <property type="entry name" value="BLL5188 PROTEIN"/>
    <property type="match status" value="1"/>
</dbReference>
<name>A0AAX1KGR5_FLAPL</name>
<dbReference type="Pfam" id="PF13340">
    <property type="entry name" value="DUF4096"/>
    <property type="match status" value="1"/>
</dbReference>
<proteinExistence type="predicted"/>
<dbReference type="PANTHER" id="PTHR46637">
    <property type="entry name" value="TIS1421-TRANSPOSASE PROTEIN A"/>
    <property type="match status" value="1"/>
</dbReference>
<dbReference type="EMBL" id="CP065315">
    <property type="protein sequence ID" value="QQR05094.1"/>
    <property type="molecule type" value="Genomic_DNA"/>
</dbReference>
<feature type="domain" description="Insertion element IS402-like" evidence="1">
    <location>
        <begin position="6"/>
        <end position="78"/>
    </location>
</feature>
<evidence type="ECO:0000313" key="3">
    <source>
        <dbReference type="Proteomes" id="UP000595792"/>
    </source>
</evidence>
<accession>A0AAX1KGR5</accession>